<sequence>MISDMNRCLNQGRLYFFLGLVEQLDNPNYYYVKKQHELKTISLYCNEELIELEKKNITYLQPMIKLLSDNYQKNNIIYLGSTEEAYQEIVHLYNINNVQIFYPSKKYSNICTDPFQPLELNKKQLINNGSPQKPSAKP</sequence>
<name>A0A9N9NLZ8_9GLOM</name>
<feature type="non-terminal residue" evidence="1">
    <location>
        <position position="138"/>
    </location>
</feature>
<evidence type="ECO:0000313" key="1">
    <source>
        <dbReference type="EMBL" id="CAG8743138.1"/>
    </source>
</evidence>
<proteinExistence type="predicted"/>
<accession>A0A9N9NLZ8</accession>
<protein>
    <submittedName>
        <fullName evidence="1">13264_t:CDS:1</fullName>
    </submittedName>
</protein>
<reference evidence="1" key="1">
    <citation type="submission" date="2021-06" db="EMBL/GenBank/DDBJ databases">
        <authorList>
            <person name="Kallberg Y."/>
            <person name="Tangrot J."/>
            <person name="Rosling A."/>
        </authorList>
    </citation>
    <scope>NUCLEOTIDE SEQUENCE</scope>
    <source>
        <strain evidence="1">FL966</strain>
    </source>
</reference>
<keyword evidence="2" id="KW-1185">Reference proteome</keyword>
<organism evidence="1 2">
    <name type="scientific">Cetraspora pellucida</name>
    <dbReference type="NCBI Taxonomy" id="1433469"/>
    <lineage>
        <taxon>Eukaryota</taxon>
        <taxon>Fungi</taxon>
        <taxon>Fungi incertae sedis</taxon>
        <taxon>Mucoromycota</taxon>
        <taxon>Glomeromycotina</taxon>
        <taxon>Glomeromycetes</taxon>
        <taxon>Diversisporales</taxon>
        <taxon>Gigasporaceae</taxon>
        <taxon>Cetraspora</taxon>
    </lineage>
</organism>
<dbReference type="OrthoDB" id="2404417at2759"/>
<comment type="caution">
    <text evidence="1">The sequence shown here is derived from an EMBL/GenBank/DDBJ whole genome shotgun (WGS) entry which is preliminary data.</text>
</comment>
<dbReference type="Proteomes" id="UP000789759">
    <property type="component" value="Unassembled WGS sequence"/>
</dbReference>
<dbReference type="AlphaFoldDB" id="A0A9N9NLZ8"/>
<dbReference type="EMBL" id="CAJVQA010016445">
    <property type="protein sequence ID" value="CAG8743138.1"/>
    <property type="molecule type" value="Genomic_DNA"/>
</dbReference>
<gene>
    <name evidence="1" type="ORF">CPELLU_LOCUS14202</name>
</gene>
<evidence type="ECO:0000313" key="2">
    <source>
        <dbReference type="Proteomes" id="UP000789759"/>
    </source>
</evidence>